<organism evidence="10 11">
    <name type="scientific">Pseudokineococcus basanitobsidens</name>
    <dbReference type="NCBI Taxonomy" id="1926649"/>
    <lineage>
        <taxon>Bacteria</taxon>
        <taxon>Bacillati</taxon>
        <taxon>Actinomycetota</taxon>
        <taxon>Actinomycetes</taxon>
        <taxon>Kineosporiales</taxon>
        <taxon>Kineosporiaceae</taxon>
        <taxon>Pseudokineococcus</taxon>
    </lineage>
</organism>
<keyword evidence="3 7" id="KW-0805">Transcription regulation</keyword>
<comment type="subunit">
    <text evidence="7">Homodimer.</text>
</comment>
<dbReference type="HAMAP" id="MF_01131">
    <property type="entry name" value="Rex"/>
    <property type="match status" value="1"/>
</dbReference>
<dbReference type="SMART" id="SM00881">
    <property type="entry name" value="CoA_binding"/>
    <property type="match status" value="1"/>
</dbReference>
<dbReference type="InterPro" id="IPR036291">
    <property type="entry name" value="NAD(P)-bd_dom_sf"/>
</dbReference>
<proteinExistence type="inferred from homology"/>
<evidence type="ECO:0000256" key="7">
    <source>
        <dbReference type="HAMAP-Rule" id="MF_01131"/>
    </source>
</evidence>
<evidence type="ECO:0000313" key="10">
    <source>
        <dbReference type="EMBL" id="MEJ5944283.1"/>
    </source>
</evidence>
<keyword evidence="2 7" id="KW-0678">Repressor</keyword>
<comment type="function">
    <text evidence="7">Modulates transcription in response to changes in cellular NADH/NAD(+) redox state.</text>
</comment>
<dbReference type="PANTHER" id="PTHR35786:SF1">
    <property type="entry name" value="REDOX-SENSING TRANSCRIPTIONAL REPRESSOR REX 1"/>
    <property type="match status" value="1"/>
</dbReference>
<comment type="subcellular location">
    <subcellularLocation>
        <location evidence="7">Cytoplasm</location>
    </subcellularLocation>
</comment>
<keyword evidence="5 7" id="KW-0238">DNA-binding</keyword>
<dbReference type="SUPFAM" id="SSF51735">
    <property type="entry name" value="NAD(P)-binding Rossmann-fold domains"/>
    <property type="match status" value="1"/>
</dbReference>
<name>A0ABU8RGY3_9ACTN</name>
<evidence type="ECO:0000259" key="9">
    <source>
        <dbReference type="SMART" id="SM00881"/>
    </source>
</evidence>
<keyword evidence="4 7" id="KW-0520">NAD</keyword>
<evidence type="ECO:0000256" key="8">
    <source>
        <dbReference type="SAM" id="MobiDB-lite"/>
    </source>
</evidence>
<dbReference type="Gene3D" id="1.10.10.10">
    <property type="entry name" value="Winged helix-like DNA-binding domain superfamily/Winged helix DNA-binding domain"/>
    <property type="match status" value="1"/>
</dbReference>
<dbReference type="Proteomes" id="UP001387100">
    <property type="component" value="Unassembled WGS sequence"/>
</dbReference>
<evidence type="ECO:0000256" key="6">
    <source>
        <dbReference type="ARBA" id="ARBA00023163"/>
    </source>
</evidence>
<keyword evidence="11" id="KW-1185">Reference proteome</keyword>
<evidence type="ECO:0000256" key="4">
    <source>
        <dbReference type="ARBA" id="ARBA00023027"/>
    </source>
</evidence>
<keyword evidence="6 7" id="KW-0804">Transcription</keyword>
<dbReference type="SUPFAM" id="SSF46785">
    <property type="entry name" value="Winged helix' DNA-binding domain"/>
    <property type="match status" value="1"/>
</dbReference>
<dbReference type="NCBIfam" id="NF003992">
    <property type="entry name" value="PRK05472.2-1"/>
    <property type="match status" value="1"/>
</dbReference>
<feature type="DNA-binding region" description="H-T-H motif" evidence="7">
    <location>
        <begin position="52"/>
        <end position="91"/>
    </location>
</feature>
<dbReference type="Pfam" id="PF02629">
    <property type="entry name" value="CoA_binding"/>
    <property type="match status" value="1"/>
</dbReference>
<dbReference type="NCBIfam" id="NF003995">
    <property type="entry name" value="PRK05472.2-4"/>
    <property type="match status" value="1"/>
</dbReference>
<dbReference type="NCBIfam" id="NF003993">
    <property type="entry name" value="PRK05472.2-2"/>
    <property type="match status" value="1"/>
</dbReference>
<dbReference type="InterPro" id="IPR009718">
    <property type="entry name" value="Rex_DNA-bd_C_dom"/>
</dbReference>
<evidence type="ECO:0000256" key="5">
    <source>
        <dbReference type="ARBA" id="ARBA00023125"/>
    </source>
</evidence>
<sequence length="291" mass="29582">MSTPEDTGRSAPPWAPAVPDPSAAALQRAVPAAERLLAERGIPEASVARLPVYLRALRALVERGVRTVSSEELAAAAGVGSAKLRRDLSHLGSYGVRGVGYEVAPLVAHVSRELGLTQEWRVVLVGVGNLGRALASHGGFAERGTVVVGLFDADPGVVGQEVAGTVVRPMADLAEVVRSEGVCIGVLATPGAGAQAACDALVAAGVTGVLTFAPAVLQVPEGVDVRKVDLASELQILAFHEQRKADAARGGPAGAGAAQPVDPVPAGLAPRATAHAPGHPRGVRRRTGVSR</sequence>
<dbReference type="Pfam" id="PF06971">
    <property type="entry name" value="Put_DNA-bind_N"/>
    <property type="match status" value="1"/>
</dbReference>
<gene>
    <name evidence="7" type="primary">rex</name>
    <name evidence="10" type="ORF">WDZ17_03110</name>
</gene>
<dbReference type="PANTHER" id="PTHR35786">
    <property type="entry name" value="REDOX-SENSING TRANSCRIPTIONAL REPRESSOR REX"/>
    <property type="match status" value="1"/>
</dbReference>
<dbReference type="InterPro" id="IPR022876">
    <property type="entry name" value="Tscrpt_rep_Rex"/>
</dbReference>
<keyword evidence="1 7" id="KW-0963">Cytoplasm</keyword>
<feature type="binding site" evidence="7">
    <location>
        <begin position="126"/>
        <end position="131"/>
    </location>
    <ligand>
        <name>NAD(+)</name>
        <dbReference type="ChEBI" id="CHEBI:57540"/>
    </ligand>
</feature>
<protein>
    <recommendedName>
        <fullName evidence="7">Redox-sensing transcriptional repressor Rex</fullName>
    </recommendedName>
</protein>
<comment type="similarity">
    <text evidence="7">Belongs to the transcriptional regulatory Rex family.</text>
</comment>
<dbReference type="NCBIfam" id="NF003996">
    <property type="entry name" value="PRK05472.2-5"/>
    <property type="match status" value="1"/>
</dbReference>
<reference evidence="10 11" key="1">
    <citation type="journal article" date="2017" name="Int. J. Syst. Evol. Microbiol.">
        <title>Pseudokineococcus basanitobsidens sp. nov., isolated from volcanic rock.</title>
        <authorList>
            <person name="Lee D.W."/>
            <person name="Park M.Y."/>
            <person name="Kim J.J."/>
            <person name="Kim B.S."/>
        </authorList>
    </citation>
    <scope>NUCLEOTIDE SEQUENCE [LARGE SCALE GENOMIC DNA]</scope>
    <source>
        <strain evidence="10 11">DSM 103726</strain>
    </source>
</reference>
<evidence type="ECO:0000313" key="11">
    <source>
        <dbReference type="Proteomes" id="UP001387100"/>
    </source>
</evidence>
<evidence type="ECO:0000256" key="3">
    <source>
        <dbReference type="ARBA" id="ARBA00023015"/>
    </source>
</evidence>
<accession>A0ABU8RGY3</accession>
<dbReference type="InterPro" id="IPR036388">
    <property type="entry name" value="WH-like_DNA-bd_sf"/>
</dbReference>
<dbReference type="NCBIfam" id="NF003994">
    <property type="entry name" value="PRK05472.2-3"/>
    <property type="match status" value="1"/>
</dbReference>
<dbReference type="InterPro" id="IPR036390">
    <property type="entry name" value="WH_DNA-bd_sf"/>
</dbReference>
<evidence type="ECO:0000256" key="2">
    <source>
        <dbReference type="ARBA" id="ARBA00022491"/>
    </source>
</evidence>
<dbReference type="Gene3D" id="3.40.50.720">
    <property type="entry name" value="NAD(P)-binding Rossmann-like Domain"/>
    <property type="match status" value="1"/>
</dbReference>
<dbReference type="InterPro" id="IPR058236">
    <property type="entry name" value="Rex_actinobacterial-type"/>
</dbReference>
<evidence type="ECO:0000256" key="1">
    <source>
        <dbReference type="ARBA" id="ARBA00022490"/>
    </source>
</evidence>
<comment type="caution">
    <text evidence="10">The sequence shown here is derived from an EMBL/GenBank/DDBJ whole genome shotgun (WGS) entry which is preliminary data.</text>
</comment>
<dbReference type="EMBL" id="JBBIAA010000002">
    <property type="protein sequence ID" value="MEJ5944283.1"/>
    <property type="molecule type" value="Genomic_DNA"/>
</dbReference>
<feature type="region of interest" description="Disordered" evidence="8">
    <location>
        <begin position="247"/>
        <end position="291"/>
    </location>
</feature>
<feature type="compositionally biased region" description="Basic residues" evidence="8">
    <location>
        <begin position="281"/>
        <end position="291"/>
    </location>
</feature>
<feature type="region of interest" description="Disordered" evidence="8">
    <location>
        <begin position="1"/>
        <end position="20"/>
    </location>
</feature>
<feature type="compositionally biased region" description="Low complexity" evidence="8">
    <location>
        <begin position="255"/>
        <end position="267"/>
    </location>
</feature>
<feature type="domain" description="CoA-binding" evidence="9">
    <location>
        <begin position="115"/>
        <end position="216"/>
    </location>
</feature>
<dbReference type="InterPro" id="IPR003781">
    <property type="entry name" value="CoA-bd"/>
</dbReference>